<dbReference type="SUPFAM" id="SSF75005">
    <property type="entry name" value="Arabinanase/levansucrase/invertase"/>
    <property type="match status" value="1"/>
</dbReference>
<protein>
    <recommendedName>
        <fullName evidence="6">Glycosidase</fullName>
    </recommendedName>
</protein>
<keyword evidence="1" id="KW-0328">Glycosyltransferase</keyword>
<feature type="non-terminal residue" evidence="4">
    <location>
        <position position="1"/>
    </location>
</feature>
<organism evidence="4 5">
    <name type="scientific">Proteiniphilum acetatigenes</name>
    <dbReference type="NCBI Taxonomy" id="294710"/>
    <lineage>
        <taxon>Bacteria</taxon>
        <taxon>Pseudomonadati</taxon>
        <taxon>Bacteroidota</taxon>
        <taxon>Bacteroidia</taxon>
        <taxon>Bacteroidales</taxon>
        <taxon>Dysgonomonadaceae</taxon>
        <taxon>Proteiniphilum</taxon>
    </lineage>
</organism>
<dbReference type="EMBL" id="LGGN01000136">
    <property type="protein sequence ID" value="KUK77411.1"/>
    <property type="molecule type" value="Genomic_DNA"/>
</dbReference>
<name>A0A124FXA7_9BACT</name>
<dbReference type="InterPro" id="IPR007184">
    <property type="entry name" value="Mannoside_phosphorylase"/>
</dbReference>
<dbReference type="InterPro" id="IPR023296">
    <property type="entry name" value="Glyco_hydro_beta-prop_sf"/>
</dbReference>
<evidence type="ECO:0000313" key="4">
    <source>
        <dbReference type="EMBL" id="KUK77411.1"/>
    </source>
</evidence>
<evidence type="ECO:0008006" key="6">
    <source>
        <dbReference type="Google" id="ProtNLM"/>
    </source>
</evidence>
<reference evidence="5" key="1">
    <citation type="journal article" date="2015" name="MBio">
        <title>Genome-Resolved Metagenomic Analysis Reveals Roles for Candidate Phyla and Other Microbial Community Members in Biogeochemical Transformations in Oil Reservoirs.</title>
        <authorList>
            <person name="Hu P."/>
            <person name="Tom L."/>
            <person name="Singh A."/>
            <person name="Thomas B.C."/>
            <person name="Baker B.J."/>
            <person name="Piceno Y.M."/>
            <person name="Andersen G.L."/>
            <person name="Banfield J.F."/>
        </authorList>
    </citation>
    <scope>NUCLEOTIDE SEQUENCE [LARGE SCALE GENOMIC DNA]</scope>
</reference>
<evidence type="ECO:0000256" key="3">
    <source>
        <dbReference type="ARBA" id="ARBA00024356"/>
    </source>
</evidence>
<dbReference type="Pfam" id="PF04041">
    <property type="entry name" value="Glyco_hydro_130"/>
    <property type="match status" value="1"/>
</dbReference>
<evidence type="ECO:0000313" key="5">
    <source>
        <dbReference type="Proteomes" id="UP000053860"/>
    </source>
</evidence>
<gene>
    <name evidence="4" type="ORF">XD92_0813</name>
</gene>
<dbReference type="AlphaFoldDB" id="A0A124FXA7"/>
<proteinExistence type="inferred from homology"/>
<keyword evidence="2" id="KW-0808">Transferase</keyword>
<dbReference type="PANTHER" id="PTHR34106">
    <property type="entry name" value="GLYCOSIDASE"/>
    <property type="match status" value="1"/>
</dbReference>
<dbReference type="PATRIC" id="fig|294710.3.peg.1132"/>
<accession>A0A124FXA7</accession>
<evidence type="ECO:0000256" key="2">
    <source>
        <dbReference type="ARBA" id="ARBA00022679"/>
    </source>
</evidence>
<dbReference type="Gene3D" id="2.115.10.20">
    <property type="entry name" value="Glycosyl hydrolase domain, family 43"/>
    <property type="match status" value="1"/>
</dbReference>
<dbReference type="Proteomes" id="UP000053860">
    <property type="component" value="Unassembled WGS sequence"/>
</dbReference>
<dbReference type="PANTHER" id="PTHR34106:SF5">
    <property type="entry name" value="GLYCOSIDASE"/>
    <property type="match status" value="1"/>
</dbReference>
<comment type="similarity">
    <text evidence="3">Belongs to the glycosyl hydrolase 130 family.</text>
</comment>
<comment type="caution">
    <text evidence="4">The sequence shown here is derived from an EMBL/GenBank/DDBJ whole genome shotgun (WGS) entry which is preliminary data.</text>
</comment>
<sequence>NKDCALFEEKINEKYYALHRPSSPELGGNYIWIAESPDRIHWGNHRCIAVTREGSWDSVRVGAGGPPIRTDEGWLEIYHGADSEHRYCLGALLLDLQDPSKVLARSVEPIMEPTAAYEQTGFFGNVVFTNGHYRDGDQLTIFYGASDEVICGARFSISEILNSLT</sequence>
<dbReference type="GO" id="GO:0016757">
    <property type="term" value="F:glycosyltransferase activity"/>
    <property type="evidence" value="ECO:0007669"/>
    <property type="project" value="UniProtKB-KW"/>
</dbReference>
<evidence type="ECO:0000256" key="1">
    <source>
        <dbReference type="ARBA" id="ARBA00022676"/>
    </source>
</evidence>